<proteinExistence type="predicted"/>
<organism evidence="1 2">
    <name type="scientific">Albidovulum aquaemixtae</name>
    <dbReference type="NCBI Taxonomy" id="1542388"/>
    <lineage>
        <taxon>Bacteria</taxon>
        <taxon>Pseudomonadati</taxon>
        <taxon>Pseudomonadota</taxon>
        <taxon>Alphaproteobacteria</taxon>
        <taxon>Rhodobacterales</taxon>
        <taxon>Paracoccaceae</taxon>
        <taxon>Albidovulum</taxon>
    </lineage>
</organism>
<evidence type="ECO:0000313" key="2">
    <source>
        <dbReference type="Proteomes" id="UP000244924"/>
    </source>
</evidence>
<name>A0A2R8BJI5_9RHOB</name>
<dbReference type="EMBL" id="OMOQ01000002">
    <property type="protein sequence ID" value="SPH23439.1"/>
    <property type="molecule type" value="Genomic_DNA"/>
</dbReference>
<sequence length="131" mass="14483">MMDRRSIETLIRIFEAKKDAELMALAGIAARRSAIEARQAALDVAVSDALSIVMQTADAGALSAFARFGRLAGQRRTLLEHEAREAEAEWQAQRDRARAAFGRSSALARLDDLAQNKAYRVRAIRDRGGER</sequence>
<dbReference type="Proteomes" id="UP000244924">
    <property type="component" value="Unassembled WGS sequence"/>
</dbReference>
<protein>
    <recommendedName>
        <fullName evidence="3">Flagellar FliJ protein</fullName>
    </recommendedName>
</protein>
<keyword evidence="2" id="KW-1185">Reference proteome</keyword>
<evidence type="ECO:0008006" key="3">
    <source>
        <dbReference type="Google" id="ProtNLM"/>
    </source>
</evidence>
<gene>
    <name evidence="1" type="ORF">DEA8626_02502</name>
</gene>
<dbReference type="AlphaFoldDB" id="A0A2R8BJI5"/>
<evidence type="ECO:0000313" key="1">
    <source>
        <dbReference type="EMBL" id="SPH23439.1"/>
    </source>
</evidence>
<reference evidence="1 2" key="1">
    <citation type="submission" date="2018-03" db="EMBL/GenBank/DDBJ databases">
        <authorList>
            <person name="Keele B.F."/>
        </authorList>
    </citation>
    <scope>NUCLEOTIDE SEQUENCE [LARGE SCALE GENOMIC DNA]</scope>
    <source>
        <strain evidence="1 2">CECT 8626</strain>
    </source>
</reference>
<accession>A0A2R8BJI5</accession>